<dbReference type="EMBL" id="JQCQ01000024">
    <property type="protein sequence ID" value="KRO24674.1"/>
    <property type="molecule type" value="Genomic_DNA"/>
</dbReference>
<feature type="compositionally biased region" description="Basic and acidic residues" evidence="1">
    <location>
        <begin position="203"/>
        <end position="224"/>
    </location>
</feature>
<gene>
    <name evidence="3" type="ORF">IV88_GL000804</name>
</gene>
<name>A0A0R2NII5_9LACO</name>
<evidence type="ECO:0000256" key="1">
    <source>
        <dbReference type="SAM" id="MobiDB-lite"/>
    </source>
</evidence>
<dbReference type="InterPro" id="IPR031927">
    <property type="entry name" value="DUF4767"/>
</dbReference>
<organism evidence="3 4">
    <name type="scientific">Pediococcus argentinicus</name>
    <dbReference type="NCBI Taxonomy" id="480391"/>
    <lineage>
        <taxon>Bacteria</taxon>
        <taxon>Bacillati</taxon>
        <taxon>Bacillota</taxon>
        <taxon>Bacilli</taxon>
        <taxon>Lactobacillales</taxon>
        <taxon>Lactobacillaceae</taxon>
        <taxon>Pediococcus</taxon>
    </lineage>
</organism>
<evidence type="ECO:0000259" key="2">
    <source>
        <dbReference type="Pfam" id="PF15983"/>
    </source>
</evidence>
<sequence>MKTWGSEMGQDYIKRDMNNNSSSVGFHYPKDLSRNDNFFDEKKLSSEWSPNGTGNKDLEVVAVYEHLDRRMTTSYYIYLFGIQDGKSVIYYINQNQPVEGRHFLQTKNKDLISGFSKISGLNSYSDDTKKNDSDTAENSDDKQKYFIRSAKQAIAYIKEKKGDEVWVAQHGNAGMVPWKDVYFTIMSQDGKSGYHVYSDGTIKEQMDDTPDTSHKESSSNDSHGKITTQSEAFQELIKQHGDKGWKFTYGNQTNGWNFKSPNGYQADVLSNRMIQMDHDASSAK</sequence>
<comment type="caution">
    <text evidence="3">The sequence shown here is derived from an EMBL/GenBank/DDBJ whole genome shotgun (WGS) entry which is preliminary data.</text>
</comment>
<keyword evidence="4" id="KW-1185">Reference proteome</keyword>
<dbReference type="Pfam" id="PF15983">
    <property type="entry name" value="DUF4767"/>
    <property type="match status" value="1"/>
</dbReference>
<feature type="domain" description="DUF4767" evidence="2">
    <location>
        <begin position="1"/>
        <end position="118"/>
    </location>
</feature>
<dbReference type="AlphaFoldDB" id="A0A0R2NII5"/>
<evidence type="ECO:0000313" key="3">
    <source>
        <dbReference type="EMBL" id="KRO24674.1"/>
    </source>
</evidence>
<protein>
    <recommendedName>
        <fullName evidence="2">DUF4767 domain-containing protein</fullName>
    </recommendedName>
</protein>
<dbReference type="PATRIC" id="fig|480391.4.peg.815"/>
<reference evidence="3 4" key="1">
    <citation type="journal article" date="2015" name="Genome Announc.">
        <title>Expanding the biotechnology potential of lactobacilli through comparative genomics of 213 strains and associated genera.</title>
        <authorList>
            <person name="Sun Z."/>
            <person name="Harris H.M."/>
            <person name="McCann A."/>
            <person name="Guo C."/>
            <person name="Argimon S."/>
            <person name="Zhang W."/>
            <person name="Yang X."/>
            <person name="Jeffery I.B."/>
            <person name="Cooney J.C."/>
            <person name="Kagawa T.F."/>
            <person name="Liu W."/>
            <person name="Song Y."/>
            <person name="Salvetti E."/>
            <person name="Wrobel A."/>
            <person name="Rasinkangas P."/>
            <person name="Parkhill J."/>
            <person name="Rea M.C."/>
            <person name="O'Sullivan O."/>
            <person name="Ritari J."/>
            <person name="Douillard F.P."/>
            <person name="Paul Ross R."/>
            <person name="Yang R."/>
            <person name="Briner A.E."/>
            <person name="Felis G.E."/>
            <person name="de Vos W.M."/>
            <person name="Barrangou R."/>
            <person name="Klaenhammer T.R."/>
            <person name="Caufield P.W."/>
            <person name="Cui Y."/>
            <person name="Zhang H."/>
            <person name="O'Toole P.W."/>
        </authorList>
    </citation>
    <scope>NUCLEOTIDE SEQUENCE [LARGE SCALE GENOMIC DNA]</scope>
    <source>
        <strain evidence="3 4">DSM 23026</strain>
    </source>
</reference>
<evidence type="ECO:0000313" key="4">
    <source>
        <dbReference type="Proteomes" id="UP000051249"/>
    </source>
</evidence>
<feature type="region of interest" description="Disordered" evidence="1">
    <location>
        <begin position="203"/>
        <end position="225"/>
    </location>
</feature>
<proteinExistence type="predicted"/>
<dbReference type="Proteomes" id="UP000051249">
    <property type="component" value="Unassembled WGS sequence"/>
</dbReference>
<accession>A0A0R2NII5</accession>